<dbReference type="Pfam" id="PF00501">
    <property type="entry name" value="AMP-binding"/>
    <property type="match status" value="1"/>
</dbReference>
<feature type="compositionally biased region" description="Basic and acidic residues" evidence="3">
    <location>
        <begin position="187"/>
        <end position="207"/>
    </location>
</feature>
<dbReference type="PANTHER" id="PTHR43859:SF7">
    <property type="entry name" value="ACETATE_BUTYRATE--COA LIGASE AAE7, PEROXISOMAL"/>
    <property type="match status" value="1"/>
</dbReference>
<feature type="domain" description="AMP-dependent synthetase/ligase" evidence="4">
    <location>
        <begin position="56"/>
        <end position="143"/>
    </location>
</feature>
<evidence type="ECO:0000313" key="6">
    <source>
        <dbReference type="EMBL" id="RLM91686.1"/>
    </source>
</evidence>
<evidence type="ECO:0000259" key="4">
    <source>
        <dbReference type="Pfam" id="PF00501"/>
    </source>
</evidence>
<sequence>MVDGAVTAHLNNKLDFVGQNLHSIFDARFSRIEVHLGMKSIGNDKHASTFGTDKTVSAKAIFSAVANQGVTHLCGAPVVLNTIVNAPPADTILPLPRVVNVMTAGAAPPPSVLAAMSKLGFRITHTYGLSETYGPSTVCAWKPEWDSLLADSARASMRGRASSTSPGGPRRRGPEDDGAGPGRRHHDGRDRHARERRHEGVPEEPKANAEAFENGWFHSGDLGARHADGYIEVRDRAKDIIIFGGENISSLEVEKAVYLHPAVLEASVVARANEQWGESPTAWTARTRRRWRARFCRERLPGYWVPKSVVFGPLPKTATGKIKKHELRVKAKELGPVRKSRM</sequence>
<dbReference type="InterPro" id="IPR000873">
    <property type="entry name" value="AMP-dep_synth/lig_dom"/>
</dbReference>
<dbReference type="Pfam" id="PF13193">
    <property type="entry name" value="AMP-binding_C"/>
    <property type="match status" value="1"/>
</dbReference>
<keyword evidence="7" id="KW-1185">Reference proteome</keyword>
<feature type="compositionally biased region" description="Low complexity" evidence="3">
    <location>
        <begin position="156"/>
        <end position="168"/>
    </location>
</feature>
<comment type="similarity">
    <text evidence="1">Belongs to the ATP-dependent AMP-binding enzyme family.</text>
</comment>
<gene>
    <name evidence="6" type="ORF">C2845_PM08G11370</name>
</gene>
<evidence type="ECO:0000256" key="1">
    <source>
        <dbReference type="ARBA" id="ARBA00006432"/>
    </source>
</evidence>
<keyword evidence="2" id="KW-0436">Ligase</keyword>
<evidence type="ECO:0000256" key="3">
    <source>
        <dbReference type="SAM" id="MobiDB-lite"/>
    </source>
</evidence>
<dbReference type="SUPFAM" id="SSF56801">
    <property type="entry name" value="Acetyl-CoA synthetase-like"/>
    <property type="match status" value="1"/>
</dbReference>
<evidence type="ECO:0000313" key="7">
    <source>
        <dbReference type="Proteomes" id="UP000275267"/>
    </source>
</evidence>
<dbReference type="Gene3D" id="3.30.300.30">
    <property type="match status" value="1"/>
</dbReference>
<reference evidence="7" key="1">
    <citation type="journal article" date="2019" name="Nat. Commun.">
        <title>The genome of broomcorn millet.</title>
        <authorList>
            <person name="Zou C."/>
            <person name="Miki D."/>
            <person name="Li D."/>
            <person name="Tang Q."/>
            <person name="Xiao L."/>
            <person name="Rajput S."/>
            <person name="Deng P."/>
            <person name="Jia W."/>
            <person name="Huang R."/>
            <person name="Zhang M."/>
            <person name="Sun Y."/>
            <person name="Hu J."/>
            <person name="Fu X."/>
            <person name="Schnable P.S."/>
            <person name="Li F."/>
            <person name="Zhang H."/>
            <person name="Feng B."/>
            <person name="Zhu X."/>
            <person name="Liu R."/>
            <person name="Schnable J.C."/>
            <person name="Zhu J.-K."/>
            <person name="Zhang H."/>
        </authorList>
    </citation>
    <scope>NUCLEOTIDE SEQUENCE [LARGE SCALE GENOMIC DNA]</scope>
</reference>
<comment type="caution">
    <text evidence="6">The sequence shown here is derived from an EMBL/GenBank/DDBJ whole genome shotgun (WGS) entry which is preliminary data.</text>
</comment>
<name>A0A3L6QY53_PANMI</name>
<organism evidence="6 7">
    <name type="scientific">Panicum miliaceum</name>
    <name type="common">Proso millet</name>
    <name type="synonym">Broomcorn millet</name>
    <dbReference type="NCBI Taxonomy" id="4540"/>
    <lineage>
        <taxon>Eukaryota</taxon>
        <taxon>Viridiplantae</taxon>
        <taxon>Streptophyta</taxon>
        <taxon>Embryophyta</taxon>
        <taxon>Tracheophyta</taxon>
        <taxon>Spermatophyta</taxon>
        <taxon>Magnoliopsida</taxon>
        <taxon>Liliopsida</taxon>
        <taxon>Poales</taxon>
        <taxon>Poaceae</taxon>
        <taxon>PACMAD clade</taxon>
        <taxon>Panicoideae</taxon>
        <taxon>Panicodae</taxon>
        <taxon>Paniceae</taxon>
        <taxon>Panicinae</taxon>
        <taxon>Panicum</taxon>
        <taxon>Panicum sect. Panicum</taxon>
    </lineage>
</organism>
<feature type="domain" description="AMP-binding enzyme C-terminal" evidence="5">
    <location>
        <begin position="252"/>
        <end position="321"/>
    </location>
</feature>
<evidence type="ECO:0000259" key="5">
    <source>
        <dbReference type="Pfam" id="PF13193"/>
    </source>
</evidence>
<accession>A0A3L6QY53</accession>
<dbReference type="InterPro" id="IPR045851">
    <property type="entry name" value="AMP-bd_C_sf"/>
</dbReference>
<dbReference type="InterPro" id="IPR025110">
    <property type="entry name" value="AMP-bd_C"/>
</dbReference>
<dbReference type="EMBL" id="PQIB02000010">
    <property type="protein sequence ID" value="RLM91686.1"/>
    <property type="molecule type" value="Genomic_DNA"/>
</dbReference>
<dbReference type="Gene3D" id="3.40.50.12780">
    <property type="entry name" value="N-terminal domain of ligase-like"/>
    <property type="match status" value="1"/>
</dbReference>
<protein>
    <submittedName>
        <fullName evidence="6">Uncharacterized protein</fullName>
    </submittedName>
</protein>
<dbReference type="PANTHER" id="PTHR43859">
    <property type="entry name" value="ACYL-ACTIVATING ENZYME"/>
    <property type="match status" value="1"/>
</dbReference>
<dbReference type="AlphaFoldDB" id="A0A3L6QY53"/>
<proteinExistence type="inferred from homology"/>
<dbReference type="GO" id="GO:0016874">
    <property type="term" value="F:ligase activity"/>
    <property type="evidence" value="ECO:0007669"/>
    <property type="project" value="UniProtKB-KW"/>
</dbReference>
<dbReference type="InterPro" id="IPR042099">
    <property type="entry name" value="ANL_N_sf"/>
</dbReference>
<dbReference type="Proteomes" id="UP000275267">
    <property type="component" value="Unassembled WGS sequence"/>
</dbReference>
<evidence type="ECO:0000256" key="2">
    <source>
        <dbReference type="ARBA" id="ARBA00022598"/>
    </source>
</evidence>
<dbReference type="OrthoDB" id="10253115at2759"/>
<dbReference type="STRING" id="4540.A0A3L6QY53"/>
<feature type="region of interest" description="Disordered" evidence="3">
    <location>
        <begin position="156"/>
        <end position="208"/>
    </location>
</feature>